<gene>
    <name evidence="1" type="ORF">METZ01_LOCUS135548</name>
</gene>
<dbReference type="EMBL" id="UINC01019521">
    <property type="protein sequence ID" value="SVA82694.1"/>
    <property type="molecule type" value="Genomic_DNA"/>
</dbReference>
<evidence type="ECO:0000313" key="1">
    <source>
        <dbReference type="EMBL" id="SVA82694.1"/>
    </source>
</evidence>
<accession>A0A381Z0L1</accession>
<name>A0A381Z0L1_9ZZZZ</name>
<protein>
    <submittedName>
        <fullName evidence="1">Uncharacterized protein</fullName>
    </submittedName>
</protein>
<feature type="non-terminal residue" evidence="1">
    <location>
        <position position="326"/>
    </location>
</feature>
<proteinExistence type="predicted"/>
<reference evidence="1" key="1">
    <citation type="submission" date="2018-05" db="EMBL/GenBank/DDBJ databases">
        <authorList>
            <person name="Lanie J.A."/>
            <person name="Ng W.-L."/>
            <person name="Kazmierczak K.M."/>
            <person name="Andrzejewski T.M."/>
            <person name="Davidsen T.M."/>
            <person name="Wayne K.J."/>
            <person name="Tettelin H."/>
            <person name="Glass J.I."/>
            <person name="Rusch D."/>
            <person name="Podicherti R."/>
            <person name="Tsui H.-C.T."/>
            <person name="Winkler M.E."/>
        </authorList>
    </citation>
    <scope>NUCLEOTIDE SEQUENCE</scope>
</reference>
<dbReference type="AlphaFoldDB" id="A0A381Z0L1"/>
<dbReference type="InterPro" id="IPR046150">
    <property type="entry name" value="DUF6152"/>
</dbReference>
<sequence>MRNLRLLLTTIVLACYLVGTVWAHHSRGNFDLENTIELQGTITEFTWRNPHVFATLAVDNEEGVAEEWLLELNSISVLTGTGWDRDTLNVGDEVTVVGNLEKDHTSSFLFSNYFVLPDASRMVSAPNFSRGVPIARPPAREIDTSARSENFSGIWRQQGMAPFFGGMGGMGMGMGMAPAVSLGNQTPARGLPLTALGQTELAAFDVRDNPWFRCEARGLPGALNGIQEIVRQNEQEIIIRYELLDIQRTVHLDITEHPAQVARSRLGHSIGWFEDEILVVDTAFFEPVEWGIGAGVSSSDEKHVVERYSLVHDGSGLQLDFMLEDP</sequence>
<organism evidence="1">
    <name type="scientific">marine metagenome</name>
    <dbReference type="NCBI Taxonomy" id="408172"/>
    <lineage>
        <taxon>unclassified sequences</taxon>
        <taxon>metagenomes</taxon>
        <taxon>ecological metagenomes</taxon>
    </lineage>
</organism>
<dbReference type="Pfam" id="PF19649">
    <property type="entry name" value="DUF6152"/>
    <property type="match status" value="1"/>
</dbReference>